<reference evidence="3" key="1">
    <citation type="submission" date="2023-04" db="EMBL/GenBank/DDBJ databases">
        <authorList>
            <consortium name="ELIXIR-Norway"/>
        </authorList>
    </citation>
    <scope>NUCLEOTIDE SEQUENCE [LARGE SCALE GENOMIC DNA]</scope>
</reference>
<evidence type="ECO:0000256" key="1">
    <source>
        <dbReference type="SAM" id="MobiDB-lite"/>
    </source>
</evidence>
<feature type="compositionally biased region" description="Basic residues" evidence="1">
    <location>
        <begin position="119"/>
        <end position="129"/>
    </location>
</feature>
<gene>
    <name evidence="3" type="ORF">MRATA1EN1_LOCUS21568</name>
</gene>
<keyword evidence="4" id="KW-1185">Reference proteome</keyword>
<feature type="domain" description="MEIOB-like N-terminal" evidence="2">
    <location>
        <begin position="148"/>
        <end position="183"/>
    </location>
</feature>
<protein>
    <recommendedName>
        <fullName evidence="2">MEIOB-like N-terminal domain-containing protein</fullName>
    </recommendedName>
</protein>
<dbReference type="Proteomes" id="UP001176941">
    <property type="component" value="Chromosome 33"/>
</dbReference>
<sequence length="184" mass="19013">MRGLGSEGGIRTWGLGRAQEWAESEIGGGGAWANGPKLSSRGDHRALGLWAELAVEKKPNSGRAGEASGRGLRAAGCCPRARASRAGLWAAPSAVGTVSLPGCPRAPRVAVTPVPSRGGSRRVAVRGTRRGASLGESPDKRMANSIASKNFTALSNLHPNMANLKIIGIVIGKTDVKGFPDRKS</sequence>
<accession>A0ABN8ZK76</accession>
<evidence type="ECO:0000313" key="3">
    <source>
        <dbReference type="EMBL" id="CAI9172606.1"/>
    </source>
</evidence>
<dbReference type="InterPro" id="IPR056880">
    <property type="entry name" value="OB_MEIOB_N"/>
</dbReference>
<feature type="region of interest" description="Disordered" evidence="1">
    <location>
        <begin position="112"/>
        <end position="139"/>
    </location>
</feature>
<dbReference type="EMBL" id="OX459969">
    <property type="protein sequence ID" value="CAI9172606.1"/>
    <property type="molecule type" value="Genomic_DNA"/>
</dbReference>
<evidence type="ECO:0000259" key="2">
    <source>
        <dbReference type="Pfam" id="PF24903"/>
    </source>
</evidence>
<organism evidence="3 4">
    <name type="scientific">Rangifer tarandus platyrhynchus</name>
    <name type="common">Svalbard reindeer</name>
    <dbReference type="NCBI Taxonomy" id="3082113"/>
    <lineage>
        <taxon>Eukaryota</taxon>
        <taxon>Metazoa</taxon>
        <taxon>Chordata</taxon>
        <taxon>Craniata</taxon>
        <taxon>Vertebrata</taxon>
        <taxon>Euteleostomi</taxon>
        <taxon>Mammalia</taxon>
        <taxon>Eutheria</taxon>
        <taxon>Laurasiatheria</taxon>
        <taxon>Artiodactyla</taxon>
        <taxon>Ruminantia</taxon>
        <taxon>Pecora</taxon>
        <taxon>Cervidae</taxon>
        <taxon>Odocoileinae</taxon>
        <taxon>Rangifer</taxon>
    </lineage>
</organism>
<evidence type="ECO:0000313" key="4">
    <source>
        <dbReference type="Proteomes" id="UP001176941"/>
    </source>
</evidence>
<dbReference type="Pfam" id="PF24903">
    <property type="entry name" value="OB_MEIOB_N"/>
    <property type="match status" value="1"/>
</dbReference>
<proteinExistence type="predicted"/>
<name>A0ABN8ZK76_RANTA</name>